<evidence type="ECO:0000256" key="1">
    <source>
        <dbReference type="SAM" id="MobiDB-lite"/>
    </source>
</evidence>
<evidence type="ECO:0000313" key="2">
    <source>
        <dbReference type="EMBL" id="KAJ7012323.1"/>
    </source>
</evidence>
<accession>A0AAD6WGS6</accession>
<reference evidence="2 3" key="1">
    <citation type="journal article" date="2023" name="Mol. Ecol. Resour.">
        <title>Chromosome-level genome assembly of a triploid poplar Populus alba 'Berolinensis'.</title>
        <authorList>
            <person name="Chen S."/>
            <person name="Yu Y."/>
            <person name="Wang X."/>
            <person name="Wang S."/>
            <person name="Zhang T."/>
            <person name="Zhou Y."/>
            <person name="He R."/>
            <person name="Meng N."/>
            <person name="Wang Y."/>
            <person name="Liu W."/>
            <person name="Liu Z."/>
            <person name="Liu J."/>
            <person name="Guo Q."/>
            <person name="Huang H."/>
            <person name="Sederoff R.R."/>
            <person name="Wang G."/>
            <person name="Qu G."/>
            <person name="Chen S."/>
        </authorList>
    </citation>
    <scope>NUCLEOTIDE SEQUENCE [LARGE SCALE GENOMIC DNA]</scope>
    <source>
        <strain evidence="2">SC-2020</strain>
    </source>
</reference>
<feature type="region of interest" description="Disordered" evidence="1">
    <location>
        <begin position="1"/>
        <end position="23"/>
    </location>
</feature>
<gene>
    <name evidence="2" type="ORF">NC653_002395</name>
</gene>
<name>A0AAD6WGS6_9ROSI</name>
<evidence type="ECO:0000313" key="3">
    <source>
        <dbReference type="Proteomes" id="UP001164929"/>
    </source>
</evidence>
<proteinExistence type="predicted"/>
<dbReference type="Proteomes" id="UP001164929">
    <property type="component" value="Chromosome 1"/>
</dbReference>
<keyword evidence="3" id="KW-1185">Reference proteome</keyword>
<comment type="caution">
    <text evidence="2">The sequence shown here is derived from an EMBL/GenBank/DDBJ whole genome shotgun (WGS) entry which is preliminary data.</text>
</comment>
<dbReference type="EMBL" id="JAQIZT010000001">
    <property type="protein sequence ID" value="KAJ7012323.1"/>
    <property type="molecule type" value="Genomic_DNA"/>
</dbReference>
<organism evidence="2 3">
    <name type="scientific">Populus alba x Populus x berolinensis</name>
    <dbReference type="NCBI Taxonomy" id="444605"/>
    <lineage>
        <taxon>Eukaryota</taxon>
        <taxon>Viridiplantae</taxon>
        <taxon>Streptophyta</taxon>
        <taxon>Embryophyta</taxon>
        <taxon>Tracheophyta</taxon>
        <taxon>Spermatophyta</taxon>
        <taxon>Magnoliopsida</taxon>
        <taxon>eudicotyledons</taxon>
        <taxon>Gunneridae</taxon>
        <taxon>Pentapetalae</taxon>
        <taxon>rosids</taxon>
        <taxon>fabids</taxon>
        <taxon>Malpighiales</taxon>
        <taxon>Salicaceae</taxon>
        <taxon>Saliceae</taxon>
        <taxon>Populus</taxon>
    </lineage>
</organism>
<dbReference type="AlphaFoldDB" id="A0AAD6WGS6"/>
<sequence length="73" mass="8220">MTLTDLSTDGKAKPNSLERPSPLHTEWSTANRATLLLVPCLSQSSLALSRGWFGWTFLFLLTKWQEILRICVA</sequence>
<protein>
    <submittedName>
        <fullName evidence="2">Uncharacterized protein</fullName>
    </submittedName>
</protein>